<protein>
    <submittedName>
        <fullName evidence="3">Adenylate cyclase 1</fullName>
        <ecNumber evidence="3">4.6.1.1</ecNumber>
    </submittedName>
</protein>
<comment type="caution">
    <text evidence="3">The sequence shown here is derived from an EMBL/GenBank/DDBJ whole genome shotgun (WGS) entry which is preliminary data.</text>
</comment>
<dbReference type="GO" id="GO:0004016">
    <property type="term" value="F:adenylate cyclase activity"/>
    <property type="evidence" value="ECO:0007669"/>
    <property type="project" value="UniProtKB-EC"/>
</dbReference>
<dbReference type="InterPro" id="IPR029016">
    <property type="entry name" value="GAF-like_dom_sf"/>
</dbReference>
<dbReference type="InterPro" id="IPR029787">
    <property type="entry name" value="Nucleotide_cyclase"/>
</dbReference>
<dbReference type="SUPFAM" id="SSF55073">
    <property type="entry name" value="Nucleotide cyclase"/>
    <property type="match status" value="1"/>
</dbReference>
<feature type="region of interest" description="Disordered" evidence="1">
    <location>
        <begin position="226"/>
        <end position="248"/>
    </location>
</feature>
<dbReference type="Gene3D" id="3.30.70.1230">
    <property type="entry name" value="Nucleotide cyclase"/>
    <property type="match status" value="1"/>
</dbReference>
<gene>
    <name evidence="3" type="primary">cyaA_2</name>
    <name evidence="3" type="ORF">LF1_43090</name>
</gene>
<sequence length="651" mass="70729">MPNRRPKVDIKVCSSDQIQSFVAVPLPVELGRQNKDDNGWMALQNLGDRHRIAVAPRSETNLSREALRICTEHGNIIVANMQGRSIYRIGDETFPPNQSVTVTHPVQIHLLDHVSIEISPSTEDRSSIVGDIEQTIGTSAIPSVGLGAGKLRDLLQQDAGEGAGQVAVGMVRRALEVMRMSVGSDQFFQAAARNTAAMIELDRAVVLVMDPGGNLSVRAAIEMSSDSSEGLDTANRDPNFDTYPDADSSEVVEPFASMQTSDMDHSYSNQLVDTVLKTRKKAIYEPANMIHTIGSSLMTLDRAVAAPMLDDAGEVLGVLYGDRKFTGAPSEKPISELEATLLEVMAGAVASGLVRQREESVRAAMAQFFSPEVTERLSANENLLVGRDAEVTVMFCDIRSFSRITERVGPEKTIEWINDVLSELSKCVVATDGVLVDYVGDELMAMWGAPGDQPDHAVRACMSALEMIGKTEMLRQRWNEITPDGFGFGIGINTGVARVGNTGSTLKFKYGPLGNTVNLASRIQGMTKKFGVQVLVAQSTRDAVNAAPKSDSQTDPLSFRRLADVQPLGVNEVVSVHQLDGGKSDWVQRCRGYDEALAAYNRQDLGNAVQLAGSMIHQYPEDGPMVRLLGRIIDAMTSDTDFDPVIRFQSK</sequence>
<dbReference type="PANTHER" id="PTHR43081">
    <property type="entry name" value="ADENYLATE CYCLASE, TERMINAL-DIFFERENTIATION SPECIFIC-RELATED"/>
    <property type="match status" value="1"/>
</dbReference>
<dbReference type="InterPro" id="IPR050697">
    <property type="entry name" value="Adenylyl/Guanylyl_Cyclase_3/4"/>
</dbReference>
<dbReference type="CDD" id="cd07302">
    <property type="entry name" value="CHD"/>
    <property type="match status" value="1"/>
</dbReference>
<evidence type="ECO:0000313" key="3">
    <source>
        <dbReference type="EMBL" id="KAA1261749.1"/>
    </source>
</evidence>
<accession>A0A5B1CPG1</accession>
<organism evidence="3 4">
    <name type="scientific">Rubripirellula obstinata</name>
    <dbReference type="NCBI Taxonomy" id="406547"/>
    <lineage>
        <taxon>Bacteria</taxon>
        <taxon>Pseudomonadati</taxon>
        <taxon>Planctomycetota</taxon>
        <taxon>Planctomycetia</taxon>
        <taxon>Pirellulales</taxon>
        <taxon>Pirellulaceae</taxon>
        <taxon>Rubripirellula</taxon>
    </lineage>
</organism>
<evidence type="ECO:0000259" key="2">
    <source>
        <dbReference type="PROSITE" id="PS50125"/>
    </source>
</evidence>
<dbReference type="Pfam" id="PF00211">
    <property type="entry name" value="Guanylate_cyc"/>
    <property type="match status" value="1"/>
</dbReference>
<keyword evidence="3" id="KW-0456">Lyase</keyword>
<name>A0A5B1CPG1_9BACT</name>
<reference evidence="3 4" key="1">
    <citation type="submission" date="2019-08" db="EMBL/GenBank/DDBJ databases">
        <title>Deep-cultivation of Planctomycetes and their phenomic and genomic characterization uncovers novel biology.</title>
        <authorList>
            <person name="Wiegand S."/>
            <person name="Jogler M."/>
            <person name="Boedeker C."/>
            <person name="Pinto D."/>
            <person name="Vollmers J."/>
            <person name="Rivas-Marin E."/>
            <person name="Kohn T."/>
            <person name="Peeters S.H."/>
            <person name="Heuer A."/>
            <person name="Rast P."/>
            <person name="Oberbeckmann S."/>
            <person name="Bunk B."/>
            <person name="Jeske O."/>
            <person name="Meyerdierks A."/>
            <person name="Storesund J.E."/>
            <person name="Kallscheuer N."/>
            <person name="Luecker S."/>
            <person name="Lage O.M."/>
            <person name="Pohl T."/>
            <person name="Merkel B.J."/>
            <person name="Hornburger P."/>
            <person name="Mueller R.-W."/>
            <person name="Bruemmer F."/>
            <person name="Labrenz M."/>
            <person name="Spormann A.M."/>
            <person name="Op Den Camp H."/>
            <person name="Overmann J."/>
            <person name="Amann R."/>
            <person name="Jetten M.S.M."/>
            <person name="Mascher T."/>
            <person name="Medema M.H."/>
            <person name="Devos D.P."/>
            <person name="Kaster A.-K."/>
            <person name="Ovreas L."/>
            <person name="Rohde M."/>
            <person name="Galperin M.Y."/>
            <person name="Jogler C."/>
        </authorList>
    </citation>
    <scope>NUCLEOTIDE SEQUENCE [LARGE SCALE GENOMIC DNA]</scope>
    <source>
        <strain evidence="3 4">LF1</strain>
    </source>
</reference>
<dbReference type="RefSeq" id="WP_068260997.1">
    <property type="nucleotide sequence ID" value="NZ_LWSK01000021.1"/>
</dbReference>
<dbReference type="InterPro" id="IPR001054">
    <property type="entry name" value="A/G_cyclase"/>
</dbReference>
<dbReference type="GO" id="GO:0009190">
    <property type="term" value="P:cyclic nucleotide biosynthetic process"/>
    <property type="evidence" value="ECO:0007669"/>
    <property type="project" value="InterPro"/>
</dbReference>
<dbReference type="SUPFAM" id="SSF55781">
    <property type="entry name" value="GAF domain-like"/>
    <property type="match status" value="1"/>
</dbReference>
<dbReference type="PROSITE" id="PS50125">
    <property type="entry name" value="GUANYLATE_CYCLASE_2"/>
    <property type="match status" value="1"/>
</dbReference>
<evidence type="ECO:0000313" key="4">
    <source>
        <dbReference type="Proteomes" id="UP000322699"/>
    </source>
</evidence>
<dbReference type="OrthoDB" id="9806704at2"/>
<dbReference type="Proteomes" id="UP000322699">
    <property type="component" value="Unassembled WGS sequence"/>
</dbReference>
<dbReference type="SMART" id="SM00044">
    <property type="entry name" value="CYCc"/>
    <property type="match status" value="1"/>
</dbReference>
<dbReference type="EC" id="4.6.1.1" evidence="3"/>
<proteinExistence type="predicted"/>
<dbReference type="PANTHER" id="PTHR43081:SF1">
    <property type="entry name" value="ADENYLATE CYCLASE, TERMINAL-DIFFERENTIATION SPECIFIC"/>
    <property type="match status" value="1"/>
</dbReference>
<evidence type="ECO:0000256" key="1">
    <source>
        <dbReference type="SAM" id="MobiDB-lite"/>
    </source>
</evidence>
<feature type="domain" description="Guanylate cyclase" evidence="2">
    <location>
        <begin position="392"/>
        <end position="524"/>
    </location>
</feature>
<dbReference type="GO" id="GO:0035556">
    <property type="term" value="P:intracellular signal transduction"/>
    <property type="evidence" value="ECO:0007669"/>
    <property type="project" value="InterPro"/>
</dbReference>
<dbReference type="EMBL" id="VRLW01000001">
    <property type="protein sequence ID" value="KAA1261749.1"/>
    <property type="molecule type" value="Genomic_DNA"/>
</dbReference>
<dbReference type="AlphaFoldDB" id="A0A5B1CPG1"/>
<dbReference type="Gene3D" id="3.30.450.40">
    <property type="match status" value="1"/>
</dbReference>
<keyword evidence="4" id="KW-1185">Reference proteome</keyword>